<dbReference type="Pfam" id="PF00437">
    <property type="entry name" value="T2SSE"/>
    <property type="match status" value="1"/>
</dbReference>
<sequence length="394" mass="40973">MSTLSVSTDALTERVRHRLIALGHTPTRAAVASAVRAEYGSPIGDRTLLTLTARLHAELVGAGPLTALLADAAVTDVLVNGPQEVWIDRGAGLERVHCDLGDDAAVRRLAQRLAAACGRRLDDASPFVDARLPDGTRLHAALPPVAVANVHLSLRTFRPRGFTVDDLLTAGTLTPESAGIARAVVAHRLAFLVTGGTGSGKTTLLAALLGEVPSNERLVVVEDATELRPAHPHVVSLEARPANTEGAGEIPVRTLVREALRMRPDRIVVGECRGGEVVELLAALNTGHNGGAGTLHANALDDVPARIEALGLVGGLGRDAVHAQLASAVQVVFHVVRRPPGKDHSGGRVVTEIGVLRADAGGRVGVQPAWRRDGGPAPGLDALRRLLVARGGAP</sequence>
<proteinExistence type="inferred from homology"/>
<dbReference type="InterPro" id="IPR050921">
    <property type="entry name" value="T4SS_GSP_E_ATPase"/>
</dbReference>
<reference evidence="4" key="1">
    <citation type="journal article" date="2019" name="Int. J. Syst. Evol. Microbiol.">
        <title>The Global Catalogue of Microorganisms (GCM) 10K type strain sequencing project: providing services to taxonomists for standard genome sequencing and annotation.</title>
        <authorList>
            <consortium name="The Broad Institute Genomics Platform"/>
            <consortium name="The Broad Institute Genome Sequencing Center for Infectious Disease"/>
            <person name="Wu L."/>
            <person name="Ma J."/>
        </authorList>
    </citation>
    <scope>NUCLEOTIDE SEQUENCE [LARGE SCALE GENOMIC DNA]</scope>
    <source>
        <strain evidence="4">JCM 9458</strain>
    </source>
</reference>
<gene>
    <name evidence="3" type="ORF">GCM10020369_27000</name>
</gene>
<comment type="similarity">
    <text evidence="1">Belongs to the GSP E family.</text>
</comment>
<accession>A0ABP6SW94</accession>
<dbReference type="NCBIfam" id="TIGR03819">
    <property type="entry name" value="heli_sec_ATPase"/>
    <property type="match status" value="1"/>
</dbReference>
<dbReference type="InterPro" id="IPR001482">
    <property type="entry name" value="T2SS/T4SS_dom"/>
</dbReference>
<protein>
    <submittedName>
        <fullName evidence="3">TadA family conjugal transfer-associated ATPase</fullName>
    </submittedName>
</protein>
<keyword evidence="4" id="KW-1185">Reference proteome</keyword>
<dbReference type="PANTHER" id="PTHR30486">
    <property type="entry name" value="TWITCHING MOTILITY PROTEIN PILT"/>
    <property type="match status" value="1"/>
</dbReference>
<dbReference type="EMBL" id="BAAAYN010000017">
    <property type="protein sequence ID" value="GAA3386830.1"/>
    <property type="molecule type" value="Genomic_DNA"/>
</dbReference>
<dbReference type="PANTHER" id="PTHR30486:SF6">
    <property type="entry name" value="TYPE IV PILUS RETRACTATION ATPASE PILT"/>
    <property type="match status" value="1"/>
</dbReference>
<evidence type="ECO:0000313" key="3">
    <source>
        <dbReference type="EMBL" id="GAA3386830.1"/>
    </source>
</evidence>
<name>A0ABP6SW94_9ACTN</name>
<evidence type="ECO:0000256" key="1">
    <source>
        <dbReference type="ARBA" id="ARBA00006611"/>
    </source>
</evidence>
<dbReference type="InterPro" id="IPR022399">
    <property type="entry name" value="TadA-like_ATPase"/>
</dbReference>
<dbReference type="Gene3D" id="3.40.50.300">
    <property type="entry name" value="P-loop containing nucleotide triphosphate hydrolases"/>
    <property type="match status" value="1"/>
</dbReference>
<evidence type="ECO:0000313" key="4">
    <source>
        <dbReference type="Proteomes" id="UP001501676"/>
    </source>
</evidence>
<comment type="caution">
    <text evidence="3">The sequence shown here is derived from an EMBL/GenBank/DDBJ whole genome shotgun (WGS) entry which is preliminary data.</text>
</comment>
<organism evidence="3 4">
    <name type="scientific">Cryptosporangium minutisporangium</name>
    <dbReference type="NCBI Taxonomy" id="113569"/>
    <lineage>
        <taxon>Bacteria</taxon>
        <taxon>Bacillati</taxon>
        <taxon>Actinomycetota</taxon>
        <taxon>Actinomycetes</taxon>
        <taxon>Cryptosporangiales</taxon>
        <taxon>Cryptosporangiaceae</taxon>
        <taxon>Cryptosporangium</taxon>
    </lineage>
</organism>
<dbReference type="SUPFAM" id="SSF52540">
    <property type="entry name" value="P-loop containing nucleoside triphosphate hydrolases"/>
    <property type="match status" value="1"/>
</dbReference>
<evidence type="ECO:0000259" key="2">
    <source>
        <dbReference type="Pfam" id="PF00437"/>
    </source>
</evidence>
<dbReference type="Gene3D" id="3.30.450.380">
    <property type="match status" value="1"/>
</dbReference>
<dbReference type="Proteomes" id="UP001501676">
    <property type="component" value="Unassembled WGS sequence"/>
</dbReference>
<dbReference type="CDD" id="cd01130">
    <property type="entry name" value="VirB11-like_ATPase"/>
    <property type="match status" value="1"/>
</dbReference>
<feature type="domain" description="Bacterial type II secretion system protein E" evidence="2">
    <location>
        <begin position="60"/>
        <end position="338"/>
    </location>
</feature>
<dbReference type="InterPro" id="IPR027417">
    <property type="entry name" value="P-loop_NTPase"/>
</dbReference>